<dbReference type="InterPro" id="IPR036188">
    <property type="entry name" value="FAD/NAD-bd_sf"/>
</dbReference>
<name>A0A2S7WXF2_9FLAO</name>
<reference evidence="1 2" key="1">
    <citation type="submission" date="2016-12" db="EMBL/GenBank/DDBJ databases">
        <title>Trade-off between light-utilization and light-protection in marine flavobacteria.</title>
        <authorList>
            <person name="Kumagai Y."/>
            <person name="Yoshizawa S."/>
            <person name="Kogure K."/>
            <person name="Iwasaki W."/>
        </authorList>
    </citation>
    <scope>NUCLEOTIDE SEQUENCE [LARGE SCALE GENOMIC DNA]</scope>
    <source>
        <strain evidence="1 2">ATCC 43844</strain>
    </source>
</reference>
<sequence length="379" mass="45130">MNYYDYIIVGGGASGLMMAYRMSKDTFFDDKTILILDKEKKTLNDRTWCYWEDKNDEWNDVVTISWNTIIFKSDVYKTEQVIAPYQYKMIQSKDFYLKIWNHLEQKTNFTFQSKNVTSIHQLKGEAEVITSNQVFKTKKLINSILFNNEYKEQTKYPVLQQHFVGFFIKTKEDTFDDNAATFMDFTVAQNGNTRFMYILPYKKNEALFEYTLFSEDLLKYEEYKLAIEKYLESKNITDYEIVDKEQGSIPMTCYKFWEQNSENIIHIGTAGGWSKASTGFTFKNTTKKTAELIVHLKQNKSLERFHKINKFWFYDLLLLDILHEKNHLGAVLFSDLFKRTPSKRILKFLDEETSLFEDLQVILKMPPKNFIRAIYRRIF</sequence>
<dbReference type="Proteomes" id="UP000239068">
    <property type="component" value="Unassembled WGS sequence"/>
</dbReference>
<evidence type="ECO:0000313" key="1">
    <source>
        <dbReference type="EMBL" id="PQJ82081.1"/>
    </source>
</evidence>
<keyword evidence="2" id="KW-1185">Reference proteome</keyword>
<dbReference type="EMBL" id="MSCM01000001">
    <property type="protein sequence ID" value="PQJ82081.1"/>
    <property type="molecule type" value="Genomic_DNA"/>
</dbReference>
<protein>
    <submittedName>
        <fullName evidence="1">Lycopene cyclase</fullName>
    </submittedName>
</protein>
<gene>
    <name evidence="1" type="ORF">BTO16_05620</name>
</gene>
<accession>A0A2S7WXF2</accession>
<organism evidence="1 2">
    <name type="scientific">Polaribacter glomeratus</name>
    <dbReference type="NCBI Taxonomy" id="102"/>
    <lineage>
        <taxon>Bacteria</taxon>
        <taxon>Pseudomonadati</taxon>
        <taxon>Bacteroidota</taxon>
        <taxon>Flavobacteriia</taxon>
        <taxon>Flavobacteriales</taxon>
        <taxon>Flavobacteriaceae</taxon>
    </lineage>
</organism>
<proteinExistence type="predicted"/>
<dbReference type="RefSeq" id="WP_170064414.1">
    <property type="nucleotide sequence ID" value="NZ_MSCM01000001.1"/>
</dbReference>
<comment type="caution">
    <text evidence="1">The sequence shown here is derived from an EMBL/GenBank/DDBJ whole genome shotgun (WGS) entry which is preliminary data.</text>
</comment>
<dbReference type="SUPFAM" id="SSF51905">
    <property type="entry name" value="FAD/NAD(P)-binding domain"/>
    <property type="match status" value="1"/>
</dbReference>
<dbReference type="AlphaFoldDB" id="A0A2S7WXF2"/>
<evidence type="ECO:0000313" key="2">
    <source>
        <dbReference type="Proteomes" id="UP000239068"/>
    </source>
</evidence>
<dbReference type="Gene3D" id="3.50.50.60">
    <property type="entry name" value="FAD/NAD(P)-binding domain"/>
    <property type="match status" value="1"/>
</dbReference>
<dbReference type="Pfam" id="PF05834">
    <property type="entry name" value="Lycopene_cycl"/>
    <property type="match status" value="1"/>
</dbReference>